<evidence type="ECO:0000256" key="4">
    <source>
        <dbReference type="ARBA" id="ARBA00022989"/>
    </source>
</evidence>
<reference evidence="7 8" key="1">
    <citation type="submission" date="2024-06" db="EMBL/GenBank/DDBJ databases">
        <title>A chromosome-level genome assembly of beet webworm, Loxostege sticticalis.</title>
        <authorList>
            <person name="Zhang Y."/>
        </authorList>
    </citation>
    <scope>NUCLEOTIDE SEQUENCE [LARGE SCALE GENOMIC DNA]</scope>
    <source>
        <strain evidence="7">AQ026</strain>
        <tissue evidence="7">Whole body</tissue>
    </source>
</reference>
<comment type="caution">
    <text evidence="7">The sequence shown here is derived from an EMBL/GenBank/DDBJ whole genome shotgun (WGS) entry which is preliminary data.</text>
</comment>
<keyword evidence="6" id="KW-0675">Receptor</keyword>
<feature type="transmembrane region" description="Helical" evidence="6">
    <location>
        <begin position="65"/>
        <end position="85"/>
    </location>
</feature>
<evidence type="ECO:0000256" key="5">
    <source>
        <dbReference type="ARBA" id="ARBA00023136"/>
    </source>
</evidence>
<keyword evidence="5 6" id="KW-0472">Membrane</keyword>
<feature type="transmembrane region" description="Helical" evidence="6">
    <location>
        <begin position="180"/>
        <end position="200"/>
    </location>
</feature>
<evidence type="ECO:0000256" key="1">
    <source>
        <dbReference type="ARBA" id="ARBA00004651"/>
    </source>
</evidence>
<gene>
    <name evidence="7" type="ORF">ABMA27_009218</name>
</gene>
<proteinExistence type="inferred from homology"/>
<feature type="transmembrane region" description="Helical" evidence="6">
    <location>
        <begin position="149"/>
        <end position="168"/>
    </location>
</feature>
<protein>
    <recommendedName>
        <fullName evidence="6">Gustatory receptor</fullName>
    </recommendedName>
</protein>
<name>A0ABR3HAC2_LOXSC</name>
<dbReference type="EMBL" id="JBEUOH010000023">
    <property type="protein sequence ID" value="KAL0861742.1"/>
    <property type="molecule type" value="Genomic_DNA"/>
</dbReference>
<evidence type="ECO:0000256" key="3">
    <source>
        <dbReference type="ARBA" id="ARBA00022692"/>
    </source>
</evidence>
<evidence type="ECO:0000256" key="6">
    <source>
        <dbReference type="RuleBase" id="RU363108"/>
    </source>
</evidence>
<keyword evidence="8" id="KW-1185">Reference proteome</keyword>
<evidence type="ECO:0000313" key="7">
    <source>
        <dbReference type="EMBL" id="KAL0861742.1"/>
    </source>
</evidence>
<accession>A0ABR3HAC2</accession>
<feature type="transmembrane region" description="Helical" evidence="6">
    <location>
        <begin position="462"/>
        <end position="482"/>
    </location>
</feature>
<feature type="transmembrane region" description="Helical" evidence="6">
    <location>
        <begin position="299"/>
        <end position="318"/>
    </location>
</feature>
<comment type="function">
    <text evidence="6">Gustatory receptor which mediates acceptance or avoidance behavior, depending on its substrates.</text>
</comment>
<evidence type="ECO:0000256" key="2">
    <source>
        <dbReference type="ARBA" id="ARBA00022475"/>
    </source>
</evidence>
<evidence type="ECO:0000313" key="8">
    <source>
        <dbReference type="Proteomes" id="UP001549920"/>
    </source>
</evidence>
<feature type="transmembrane region" description="Helical" evidence="6">
    <location>
        <begin position="255"/>
        <end position="278"/>
    </location>
</feature>
<keyword evidence="3 6" id="KW-0812">Transmembrane</keyword>
<organism evidence="7 8">
    <name type="scientific">Loxostege sticticalis</name>
    <name type="common">Beet webworm moth</name>
    <dbReference type="NCBI Taxonomy" id="481309"/>
    <lineage>
        <taxon>Eukaryota</taxon>
        <taxon>Metazoa</taxon>
        <taxon>Ecdysozoa</taxon>
        <taxon>Arthropoda</taxon>
        <taxon>Hexapoda</taxon>
        <taxon>Insecta</taxon>
        <taxon>Pterygota</taxon>
        <taxon>Neoptera</taxon>
        <taxon>Endopterygota</taxon>
        <taxon>Lepidoptera</taxon>
        <taxon>Glossata</taxon>
        <taxon>Ditrysia</taxon>
        <taxon>Pyraloidea</taxon>
        <taxon>Crambidae</taxon>
        <taxon>Pyraustinae</taxon>
        <taxon>Loxostege</taxon>
    </lineage>
</organism>
<dbReference type="Proteomes" id="UP001549920">
    <property type="component" value="Unassembled WGS sequence"/>
</dbReference>
<feature type="transmembrane region" description="Helical" evidence="6">
    <location>
        <begin position="378"/>
        <end position="398"/>
    </location>
</feature>
<dbReference type="Pfam" id="PF08395">
    <property type="entry name" value="7tm_7"/>
    <property type="match status" value="2"/>
</dbReference>
<keyword evidence="6" id="KW-0807">Transducer</keyword>
<comment type="subcellular location">
    <subcellularLocation>
        <location evidence="1 6">Cell membrane</location>
        <topology evidence="1 6">Multi-pass membrane protein</topology>
    </subcellularLocation>
</comment>
<comment type="similarity">
    <text evidence="6">Belongs to the insect chemoreceptor superfamily. Gustatory receptor (GR) family.</text>
</comment>
<keyword evidence="4 6" id="KW-1133">Transmembrane helix</keyword>
<sequence length="484" mass="56028">MTTVVPQEYLLNNFLDDSMQAFLLPLDISHAIFMQSKHTIRYNFITPNRRIYNFIKISVNISSGFWATLTEFPLIFFDITIVYAIQVMKLLRTVLNSWLNEIKVREKSISSVKTIEVIERLDLWVEMQKAHRNLTKAYYSYQKVFSAPILDYITLIFVDSLLFLQTIIEFEKQNNSASAYYMLMTVLTTIIWICKTLTMLTSLCFECRKFYVTVNKIEMECLTFLSRNKGSNSQRETYKNVLRLSQLSFGEMTTYSLFTVDASLPVSFVGVITSYLIVLLQKAIKSGSNDIRGLTRSNWILLGLIVISFLMPQISVNISSGTVLNLWLNETKVREKSISSDKTIEGIESLDLWVEMQKAHRNLSMAYYSYQKVFSAPYYMLMTVLTTIIWICKTLTMLTSLCFECRKFYVTVNKIEMECLTFLSRNKGSNSQRETYKNVLRLSQLSFGAMTTYSLFTVDASLPVSFVSVITSYFIVLLQFAYQK</sequence>
<dbReference type="InterPro" id="IPR013604">
    <property type="entry name" value="7TM_chemorcpt"/>
</dbReference>
<keyword evidence="2 6" id="KW-1003">Cell membrane</keyword>